<comment type="caution">
    <text evidence="1">The sequence shown here is derived from an EMBL/GenBank/DDBJ whole genome shotgun (WGS) entry which is preliminary data.</text>
</comment>
<keyword evidence="2" id="KW-1185">Reference proteome</keyword>
<gene>
    <name evidence="1" type="primary">Acey_s1006.g3370</name>
    <name evidence="1" type="ORF">Y032_1006g3370</name>
</gene>
<dbReference type="AlphaFoldDB" id="A0A016W8N1"/>
<evidence type="ECO:0000313" key="2">
    <source>
        <dbReference type="Proteomes" id="UP000024635"/>
    </source>
</evidence>
<proteinExistence type="predicted"/>
<protein>
    <submittedName>
        <fullName evidence="1">Uncharacterized protein</fullName>
    </submittedName>
</protein>
<accession>A0A016W8N1</accession>
<name>A0A016W8N1_9BILA</name>
<sequence>MAGKTRHDRNEDIRQMSHRPNCRQALQITRYGHFLRTDDDTVCRIKFNLGVIDKRPKGRLKQRRLDTFQADLKLARIHPFM</sequence>
<reference evidence="2" key="1">
    <citation type="journal article" date="2015" name="Nat. Genet.">
        <title>The genome and transcriptome of the zoonotic hookworm Ancylostoma ceylanicum identify infection-specific gene families.</title>
        <authorList>
            <person name="Schwarz E.M."/>
            <person name="Hu Y."/>
            <person name="Antoshechkin I."/>
            <person name="Miller M.M."/>
            <person name="Sternberg P.W."/>
            <person name="Aroian R.V."/>
        </authorList>
    </citation>
    <scope>NUCLEOTIDE SEQUENCE</scope>
    <source>
        <strain evidence="2">HY135</strain>
    </source>
</reference>
<organism evidence="1 2">
    <name type="scientific">Ancylostoma ceylanicum</name>
    <dbReference type="NCBI Taxonomy" id="53326"/>
    <lineage>
        <taxon>Eukaryota</taxon>
        <taxon>Metazoa</taxon>
        <taxon>Ecdysozoa</taxon>
        <taxon>Nematoda</taxon>
        <taxon>Chromadorea</taxon>
        <taxon>Rhabditida</taxon>
        <taxon>Rhabditina</taxon>
        <taxon>Rhabditomorpha</taxon>
        <taxon>Strongyloidea</taxon>
        <taxon>Ancylostomatidae</taxon>
        <taxon>Ancylostomatinae</taxon>
        <taxon>Ancylostoma</taxon>
    </lineage>
</organism>
<dbReference type="OrthoDB" id="5800121at2759"/>
<evidence type="ECO:0000313" key="1">
    <source>
        <dbReference type="EMBL" id="EYC35637.1"/>
    </source>
</evidence>
<dbReference type="EMBL" id="JARK01000606">
    <property type="protein sequence ID" value="EYC35637.1"/>
    <property type="molecule type" value="Genomic_DNA"/>
</dbReference>
<dbReference type="Proteomes" id="UP000024635">
    <property type="component" value="Unassembled WGS sequence"/>
</dbReference>